<keyword evidence="6 7" id="KW-0472">Membrane</keyword>
<evidence type="ECO:0000313" key="10">
    <source>
        <dbReference type="EMBL" id="MBB4961258.1"/>
    </source>
</evidence>
<dbReference type="Proteomes" id="UP000578819">
    <property type="component" value="Unassembled WGS sequence"/>
</dbReference>
<dbReference type="Gene3D" id="1.10.3720.10">
    <property type="entry name" value="MetI-like"/>
    <property type="match status" value="1"/>
</dbReference>
<feature type="transmembrane region" description="Helical" evidence="7">
    <location>
        <begin position="244"/>
        <end position="262"/>
    </location>
</feature>
<evidence type="ECO:0000256" key="4">
    <source>
        <dbReference type="ARBA" id="ARBA00022692"/>
    </source>
</evidence>
<feature type="transmembrane region" description="Helical" evidence="7">
    <location>
        <begin position="146"/>
        <end position="171"/>
    </location>
</feature>
<evidence type="ECO:0000256" key="2">
    <source>
        <dbReference type="ARBA" id="ARBA00022448"/>
    </source>
</evidence>
<feature type="transmembrane region" description="Helical" evidence="7">
    <location>
        <begin position="282"/>
        <end position="304"/>
    </location>
</feature>
<feature type="transmembrane region" description="Helical" evidence="7">
    <location>
        <begin position="183"/>
        <end position="202"/>
    </location>
</feature>
<keyword evidence="3" id="KW-1003">Cell membrane</keyword>
<protein>
    <submittedName>
        <fullName evidence="10">ABC-type dipeptide/oligopeptide/nickel transport system permease subunit</fullName>
    </submittedName>
</protein>
<feature type="transmembrane region" description="Helical" evidence="7">
    <location>
        <begin position="100"/>
        <end position="125"/>
    </location>
</feature>
<dbReference type="InterPro" id="IPR050366">
    <property type="entry name" value="BP-dependent_transpt_permease"/>
</dbReference>
<dbReference type="AlphaFoldDB" id="A0A7W7SUL9"/>
<keyword evidence="5 7" id="KW-1133">Transmembrane helix</keyword>
<feature type="transmembrane region" description="Helical" evidence="7">
    <location>
        <begin position="13"/>
        <end position="34"/>
    </location>
</feature>
<proteinExistence type="inferred from homology"/>
<evidence type="ECO:0000256" key="8">
    <source>
        <dbReference type="SAM" id="MobiDB-lite"/>
    </source>
</evidence>
<evidence type="ECO:0000256" key="1">
    <source>
        <dbReference type="ARBA" id="ARBA00004651"/>
    </source>
</evidence>
<dbReference type="InterPro" id="IPR035906">
    <property type="entry name" value="MetI-like_sf"/>
</dbReference>
<feature type="transmembrane region" description="Helical" evidence="7">
    <location>
        <begin position="507"/>
        <end position="529"/>
    </location>
</feature>
<dbReference type="GO" id="GO:0005886">
    <property type="term" value="C:plasma membrane"/>
    <property type="evidence" value="ECO:0007669"/>
    <property type="project" value="UniProtKB-SubCell"/>
</dbReference>
<feature type="compositionally biased region" description="Low complexity" evidence="8">
    <location>
        <begin position="581"/>
        <end position="592"/>
    </location>
</feature>
<feature type="region of interest" description="Disordered" evidence="8">
    <location>
        <begin position="578"/>
        <end position="603"/>
    </location>
</feature>
<dbReference type="PANTHER" id="PTHR43386:SF1">
    <property type="entry name" value="D,D-DIPEPTIDE TRANSPORT SYSTEM PERMEASE PROTEIN DDPC-RELATED"/>
    <property type="match status" value="1"/>
</dbReference>
<evidence type="ECO:0000256" key="3">
    <source>
        <dbReference type="ARBA" id="ARBA00022475"/>
    </source>
</evidence>
<feature type="domain" description="ABC transmembrane type-1" evidence="9">
    <location>
        <begin position="386"/>
        <end position="572"/>
    </location>
</feature>
<feature type="transmembrane region" description="Helical" evidence="7">
    <location>
        <begin position="448"/>
        <end position="468"/>
    </location>
</feature>
<dbReference type="EMBL" id="JACHJW010000001">
    <property type="protein sequence ID" value="MBB4961258.1"/>
    <property type="molecule type" value="Genomic_DNA"/>
</dbReference>
<comment type="similarity">
    <text evidence="7">Belongs to the binding-protein-dependent transport system permease family.</text>
</comment>
<gene>
    <name evidence="10" type="ORF">FHR38_004991</name>
</gene>
<evidence type="ECO:0000313" key="11">
    <source>
        <dbReference type="Proteomes" id="UP000578819"/>
    </source>
</evidence>
<dbReference type="InterPro" id="IPR000515">
    <property type="entry name" value="MetI-like"/>
</dbReference>
<keyword evidence="2 7" id="KW-0813">Transport</keyword>
<feature type="transmembrane region" description="Helical" evidence="7">
    <location>
        <begin position="421"/>
        <end position="442"/>
    </location>
</feature>
<dbReference type="RefSeq" id="WP_184536881.1">
    <property type="nucleotide sequence ID" value="NZ_JACHJW010000001.1"/>
</dbReference>
<name>A0A7W7SUL9_9ACTN</name>
<dbReference type="Pfam" id="PF00528">
    <property type="entry name" value="BPD_transp_1"/>
    <property type="match status" value="2"/>
</dbReference>
<dbReference type="SUPFAM" id="SSF161098">
    <property type="entry name" value="MetI-like"/>
    <property type="match status" value="1"/>
</dbReference>
<accession>A0A7W7SUL9</accession>
<keyword evidence="11" id="KW-1185">Reference proteome</keyword>
<feature type="transmembrane region" description="Helical" evidence="7">
    <location>
        <begin position="331"/>
        <end position="352"/>
    </location>
</feature>
<reference evidence="10 11" key="1">
    <citation type="submission" date="2020-08" db="EMBL/GenBank/DDBJ databases">
        <title>Sequencing the genomes of 1000 actinobacteria strains.</title>
        <authorList>
            <person name="Klenk H.-P."/>
        </authorList>
    </citation>
    <scope>NUCLEOTIDE SEQUENCE [LARGE SCALE GENOMIC DNA]</scope>
    <source>
        <strain evidence="10 11">DSM 45886</strain>
    </source>
</reference>
<feature type="transmembrane region" description="Helical" evidence="7">
    <location>
        <begin position="390"/>
        <end position="414"/>
    </location>
</feature>
<dbReference type="PANTHER" id="PTHR43386">
    <property type="entry name" value="OLIGOPEPTIDE TRANSPORT SYSTEM PERMEASE PROTEIN APPC"/>
    <property type="match status" value="1"/>
</dbReference>
<dbReference type="CDD" id="cd06261">
    <property type="entry name" value="TM_PBP2"/>
    <property type="match status" value="1"/>
</dbReference>
<evidence type="ECO:0000256" key="6">
    <source>
        <dbReference type="ARBA" id="ARBA00023136"/>
    </source>
</evidence>
<comment type="subcellular location">
    <subcellularLocation>
        <location evidence="1 7">Cell membrane</location>
        <topology evidence="1 7">Multi-pass membrane protein</topology>
    </subcellularLocation>
</comment>
<comment type="caution">
    <text evidence="10">The sequence shown here is derived from an EMBL/GenBank/DDBJ whole genome shotgun (WGS) entry which is preliminary data.</text>
</comment>
<sequence>MPRPVLPASLVRLVSRVVAAAGLLLVIGLLPWLARTDPALTVLRTRSAEQEPTAEVLAAIRREIGLDAGPLALLGRWCAGLPRGDLGTSWLSGEPVGPTLAAALSVSLTLMLGAVLVTLTVAALLTARTAINGARRRGKPGSGTTGALLAALPEFLLATVLATVVAVQWGWAPAQGWDGPASMVLPSLALGVPAGAILGRLLGDALPAAYAEPWASSTTAHGLPTRRIVAHALRRCLPPLLPQLALMMIGLTGGAVAVENLYAIPGLGRLTLNAAIAADLPVLQGAALALLLLGALVGGLAQLGRRLLLGPALRDHALPALHPPRRTASRWAVTVPVGLLLLLGTTIGLGLLRDPLTVDLTARLAAPSWAHPLGTDALGRDLLARLGHGALRTIAVALAVSAATLVIGILLGLLPRATVGLVDVANAVPPVVAGLLVVGVAGRDTGSAALAITLVSWAALASHTAALVEQERAANHLVAAVGLGAGRWHLLRRHLLPAVLPAVFRHAVLRVPAIALALASLGFLGLGTQPPAPEWGRLLAENLPYAERAPWSVLGPAAALALLGALAVGTAALSWRDRPTRSASATPAAAPARSREPALAGRP</sequence>
<evidence type="ECO:0000256" key="5">
    <source>
        <dbReference type="ARBA" id="ARBA00022989"/>
    </source>
</evidence>
<feature type="transmembrane region" description="Helical" evidence="7">
    <location>
        <begin position="549"/>
        <end position="573"/>
    </location>
</feature>
<organism evidence="10 11">
    <name type="scientific">Micromonospora polyrhachis</name>
    <dbReference type="NCBI Taxonomy" id="1282883"/>
    <lineage>
        <taxon>Bacteria</taxon>
        <taxon>Bacillati</taxon>
        <taxon>Actinomycetota</taxon>
        <taxon>Actinomycetes</taxon>
        <taxon>Micromonosporales</taxon>
        <taxon>Micromonosporaceae</taxon>
        <taxon>Micromonospora</taxon>
    </lineage>
</organism>
<keyword evidence="4 7" id="KW-0812">Transmembrane</keyword>
<evidence type="ECO:0000256" key="7">
    <source>
        <dbReference type="RuleBase" id="RU363032"/>
    </source>
</evidence>
<dbReference type="GO" id="GO:0055085">
    <property type="term" value="P:transmembrane transport"/>
    <property type="evidence" value="ECO:0007669"/>
    <property type="project" value="InterPro"/>
</dbReference>
<evidence type="ECO:0000259" key="9">
    <source>
        <dbReference type="PROSITE" id="PS50928"/>
    </source>
</evidence>
<dbReference type="PROSITE" id="PS50928">
    <property type="entry name" value="ABC_TM1"/>
    <property type="match status" value="1"/>
</dbReference>